<dbReference type="EMBL" id="JAACNO010002257">
    <property type="protein sequence ID" value="KAF4134666.1"/>
    <property type="molecule type" value="Genomic_DNA"/>
</dbReference>
<reference evidence="2" key="1">
    <citation type="submission" date="2020-03" db="EMBL/GenBank/DDBJ databases">
        <title>Hybrid Assembly of Korean Phytophthora infestans isolates.</title>
        <authorList>
            <person name="Prokchorchik M."/>
            <person name="Lee Y."/>
            <person name="Seo J."/>
            <person name="Cho J.-H."/>
            <person name="Park Y.-E."/>
            <person name="Jang D.-C."/>
            <person name="Im J.-S."/>
            <person name="Choi J.-G."/>
            <person name="Park H.-J."/>
            <person name="Lee G.-B."/>
            <person name="Lee Y.-G."/>
            <person name="Hong S.-Y."/>
            <person name="Cho K."/>
            <person name="Sohn K.H."/>
        </authorList>
    </citation>
    <scope>NUCLEOTIDE SEQUENCE</scope>
    <source>
        <strain evidence="2">KR_2_A2</strain>
    </source>
</reference>
<protein>
    <submittedName>
        <fullName evidence="2">Uncharacterized protein</fullName>
    </submittedName>
</protein>
<proteinExistence type="predicted"/>
<evidence type="ECO:0000256" key="1">
    <source>
        <dbReference type="SAM" id="MobiDB-lite"/>
    </source>
</evidence>
<evidence type="ECO:0000313" key="2">
    <source>
        <dbReference type="EMBL" id="KAF4134666.1"/>
    </source>
</evidence>
<gene>
    <name evidence="2" type="ORF">GN958_ATG16138</name>
</gene>
<evidence type="ECO:0000313" key="3">
    <source>
        <dbReference type="Proteomes" id="UP000704712"/>
    </source>
</evidence>
<dbReference type="Proteomes" id="UP000704712">
    <property type="component" value="Unassembled WGS sequence"/>
</dbReference>
<sequence length="74" mass="8210">MMKNIKEDCWDGGDGSGDARDIKPLPYQQETHTLGGKRAEREIILDHTLKATGAGASVNTCGFRDDRRDVTGFW</sequence>
<comment type="caution">
    <text evidence="2">The sequence shown here is derived from an EMBL/GenBank/DDBJ whole genome shotgun (WGS) entry which is preliminary data.</text>
</comment>
<organism evidence="2 3">
    <name type="scientific">Phytophthora infestans</name>
    <name type="common">Potato late blight agent</name>
    <name type="synonym">Botrytis infestans</name>
    <dbReference type="NCBI Taxonomy" id="4787"/>
    <lineage>
        <taxon>Eukaryota</taxon>
        <taxon>Sar</taxon>
        <taxon>Stramenopiles</taxon>
        <taxon>Oomycota</taxon>
        <taxon>Peronosporomycetes</taxon>
        <taxon>Peronosporales</taxon>
        <taxon>Peronosporaceae</taxon>
        <taxon>Phytophthora</taxon>
    </lineage>
</organism>
<feature type="region of interest" description="Disordered" evidence="1">
    <location>
        <begin position="1"/>
        <end position="25"/>
    </location>
</feature>
<dbReference type="AlphaFoldDB" id="A0A8S9U164"/>
<accession>A0A8S9U164</accession>
<name>A0A8S9U164_PHYIN</name>